<feature type="region of interest" description="Disordered" evidence="1">
    <location>
        <begin position="67"/>
        <end position="106"/>
    </location>
</feature>
<gene>
    <name evidence="2" type="ORF">F2P81_002603</name>
</gene>
<dbReference type="AlphaFoldDB" id="A0A6A4TS62"/>
<name>A0A6A4TS62_SCOMX</name>
<dbReference type="EMBL" id="VEVO01000002">
    <property type="protein sequence ID" value="KAF0046074.1"/>
    <property type="molecule type" value="Genomic_DNA"/>
</dbReference>
<comment type="caution">
    <text evidence="2">The sequence shown here is derived from an EMBL/GenBank/DDBJ whole genome shotgun (WGS) entry which is preliminary data.</text>
</comment>
<evidence type="ECO:0000313" key="2">
    <source>
        <dbReference type="EMBL" id="KAF0046074.1"/>
    </source>
</evidence>
<organism evidence="2 3">
    <name type="scientific">Scophthalmus maximus</name>
    <name type="common">Turbot</name>
    <name type="synonym">Psetta maxima</name>
    <dbReference type="NCBI Taxonomy" id="52904"/>
    <lineage>
        <taxon>Eukaryota</taxon>
        <taxon>Metazoa</taxon>
        <taxon>Chordata</taxon>
        <taxon>Craniata</taxon>
        <taxon>Vertebrata</taxon>
        <taxon>Euteleostomi</taxon>
        <taxon>Actinopterygii</taxon>
        <taxon>Neopterygii</taxon>
        <taxon>Teleostei</taxon>
        <taxon>Neoteleostei</taxon>
        <taxon>Acanthomorphata</taxon>
        <taxon>Carangaria</taxon>
        <taxon>Pleuronectiformes</taxon>
        <taxon>Pleuronectoidei</taxon>
        <taxon>Scophthalmidae</taxon>
        <taxon>Scophthalmus</taxon>
    </lineage>
</organism>
<proteinExistence type="predicted"/>
<evidence type="ECO:0000313" key="3">
    <source>
        <dbReference type="Proteomes" id="UP000438429"/>
    </source>
</evidence>
<reference evidence="2 3" key="1">
    <citation type="submission" date="2019-06" db="EMBL/GenBank/DDBJ databases">
        <title>Draft genomes of female and male turbot (Scophthalmus maximus).</title>
        <authorList>
            <person name="Xu H."/>
            <person name="Xu X.-W."/>
            <person name="Shao C."/>
            <person name="Chen S."/>
        </authorList>
    </citation>
    <scope>NUCLEOTIDE SEQUENCE [LARGE SCALE GENOMIC DNA]</scope>
    <source>
        <strain evidence="2">Ysfricsl-2016a</strain>
        <tissue evidence="2">Blood</tissue>
    </source>
</reference>
<evidence type="ECO:0000256" key="1">
    <source>
        <dbReference type="SAM" id="MobiDB-lite"/>
    </source>
</evidence>
<accession>A0A6A4TS62</accession>
<dbReference type="Proteomes" id="UP000438429">
    <property type="component" value="Unassembled WGS sequence"/>
</dbReference>
<sequence length="158" mass="17395">MDLRQKILFASQEADSSLKYDPALVQSLFMHTVLSGIQSNNIKSDPHVQTNTSDELLLEKLNMACGNEKERQDKKKHAAPSCVTNVSTVQSSEPPVEKKRTIPQHTATLPPDLLSEIKEMRSDMALHTCAPTISPAKQRTSKYVCPISSVLAPTVPTL</sequence>
<protein>
    <submittedName>
        <fullName evidence="2">Uncharacterized protein</fullName>
    </submittedName>
</protein>
<feature type="compositionally biased region" description="Polar residues" evidence="1">
    <location>
        <begin position="82"/>
        <end position="93"/>
    </location>
</feature>